<name>A0ABR2TIE0_9ROSI</name>
<gene>
    <name evidence="1" type="ORF">V6N11_022177</name>
</gene>
<evidence type="ECO:0000313" key="1">
    <source>
        <dbReference type="EMBL" id="KAK9037258.1"/>
    </source>
</evidence>
<evidence type="ECO:0000313" key="2">
    <source>
        <dbReference type="Proteomes" id="UP001396334"/>
    </source>
</evidence>
<sequence length="137" mass="15330">MSPILVEIKNSSLEVNTLNETESPETTLMLAPNHSLTTEQGNVDYNEIKDSILGQTLAALQVLKVIEADALPGDTRREYARWLVLASSALSKYRHLSYFSYECKVSKVYHAMYIENVPELAFDDITAEDPDFSSIQG</sequence>
<comment type="caution">
    <text evidence="1">The sequence shown here is derived from an EMBL/GenBank/DDBJ whole genome shotgun (WGS) entry which is preliminary data.</text>
</comment>
<dbReference type="PANTHER" id="PTHR33740">
    <property type="entry name" value="GPI-ANCHORED ADHESIN-LIKE PROTEIN"/>
    <property type="match status" value="1"/>
</dbReference>
<keyword evidence="2" id="KW-1185">Reference proteome</keyword>
<protein>
    <submittedName>
        <fullName evidence="1">Uncharacterized protein</fullName>
    </submittedName>
</protein>
<organism evidence="1 2">
    <name type="scientific">Hibiscus sabdariffa</name>
    <name type="common">roselle</name>
    <dbReference type="NCBI Taxonomy" id="183260"/>
    <lineage>
        <taxon>Eukaryota</taxon>
        <taxon>Viridiplantae</taxon>
        <taxon>Streptophyta</taxon>
        <taxon>Embryophyta</taxon>
        <taxon>Tracheophyta</taxon>
        <taxon>Spermatophyta</taxon>
        <taxon>Magnoliopsida</taxon>
        <taxon>eudicotyledons</taxon>
        <taxon>Gunneridae</taxon>
        <taxon>Pentapetalae</taxon>
        <taxon>rosids</taxon>
        <taxon>malvids</taxon>
        <taxon>Malvales</taxon>
        <taxon>Malvaceae</taxon>
        <taxon>Malvoideae</taxon>
        <taxon>Hibiscus</taxon>
    </lineage>
</organism>
<dbReference type="PANTHER" id="PTHR33740:SF3">
    <property type="entry name" value="GPI-ANCHORED ADHESIN-LIKE PROTEIN"/>
    <property type="match status" value="1"/>
</dbReference>
<dbReference type="EMBL" id="JBBPBN010000005">
    <property type="protein sequence ID" value="KAK9037258.1"/>
    <property type="molecule type" value="Genomic_DNA"/>
</dbReference>
<dbReference type="Proteomes" id="UP001396334">
    <property type="component" value="Unassembled WGS sequence"/>
</dbReference>
<proteinExistence type="predicted"/>
<accession>A0ABR2TIE0</accession>
<reference evidence="1 2" key="1">
    <citation type="journal article" date="2024" name="G3 (Bethesda)">
        <title>Genome assembly of Hibiscus sabdariffa L. provides insights into metabolisms of medicinal natural products.</title>
        <authorList>
            <person name="Kim T."/>
        </authorList>
    </citation>
    <scope>NUCLEOTIDE SEQUENCE [LARGE SCALE GENOMIC DNA]</scope>
    <source>
        <strain evidence="1">TK-2024</strain>
        <tissue evidence="1">Old leaves</tissue>
    </source>
</reference>